<accession>A0AA39WAS0</accession>
<reference evidence="2" key="1">
    <citation type="submission" date="2023-06" db="EMBL/GenBank/DDBJ databases">
        <title>Genome-scale phylogeny and comparative genomics of the fungal order Sordariales.</title>
        <authorList>
            <consortium name="Lawrence Berkeley National Laboratory"/>
            <person name="Hensen N."/>
            <person name="Bonometti L."/>
            <person name="Westerberg I."/>
            <person name="Brannstrom I.O."/>
            <person name="Guillou S."/>
            <person name="Cros-Aarteil S."/>
            <person name="Calhoun S."/>
            <person name="Haridas S."/>
            <person name="Kuo A."/>
            <person name="Mondo S."/>
            <person name="Pangilinan J."/>
            <person name="Riley R."/>
            <person name="Labutti K."/>
            <person name="Andreopoulos B."/>
            <person name="Lipzen A."/>
            <person name="Chen C."/>
            <person name="Yanf M."/>
            <person name="Daum C."/>
            <person name="Ng V."/>
            <person name="Clum A."/>
            <person name="Steindorff A."/>
            <person name="Ohm R."/>
            <person name="Martin F."/>
            <person name="Silar P."/>
            <person name="Natvig D."/>
            <person name="Lalanne C."/>
            <person name="Gautier V."/>
            <person name="Ament-Velasquez S.L."/>
            <person name="Kruys A."/>
            <person name="Hutchinson M.I."/>
            <person name="Powell A.J."/>
            <person name="Barry K."/>
            <person name="Miller A.N."/>
            <person name="Grigoriev I.V."/>
            <person name="Debuchy R."/>
            <person name="Gladieux P."/>
            <person name="Thoren M.H."/>
            <person name="Johannesson H."/>
        </authorList>
    </citation>
    <scope>NUCLEOTIDE SEQUENCE</scope>
    <source>
        <strain evidence="2">CBS 606.72</strain>
    </source>
</reference>
<protein>
    <submittedName>
        <fullName evidence="2">Heterokaryon incompatibility protein-domain-containing protein</fullName>
    </submittedName>
</protein>
<evidence type="ECO:0000313" key="3">
    <source>
        <dbReference type="Proteomes" id="UP001175000"/>
    </source>
</evidence>
<proteinExistence type="predicted"/>
<dbReference type="PANTHER" id="PTHR24148">
    <property type="entry name" value="ANKYRIN REPEAT DOMAIN-CONTAINING PROTEIN 39 HOMOLOG-RELATED"/>
    <property type="match status" value="1"/>
</dbReference>
<evidence type="ECO:0000259" key="1">
    <source>
        <dbReference type="Pfam" id="PF06985"/>
    </source>
</evidence>
<sequence>MEGSDDMTYPGSKLNTSKQQIRLLTVSPGQGEDTIVCCLRTVDVEGTGEYEALSYAWGTASSGHSISVNSHNFEVGDNLFYALSHLRLQDTDRVLWIDAICINQSDVSERNHQVQQMAEVYSRAKQVVAWLGLGNASSESAIGFLREAYTLGHLSRERLQDDERWVDLEDLCDRDYWRRLWIVQEICLATRVVIVCGDEQVPWPYLSDLRKARTHVWTKYLSDGERAFMRSYPARIDQQRTNRQKNGAVLWVLLENFQDSACKDFHDRVYGLLALSTDCGNRGIPVDYSSTPYQLYRDIMLFYHDWYQRQSHPSAGAQLMQLNEFLQQFLRLYHYHDLTRSAAQALCAARPIRIPACNILVIEKLIDASAIGPFVIGGSVKDHEGVSQSLARNLKRQWILGPGRSKIFSSEAIGGVAGFAVCHVDIPAFDFGAAEPVEEPCLFVAKPIVGSIAPGSSAFVGVAPRGSMPGDLVCSFVESSVTLILRQAPVMVSLGSSRDLAGGRGLLTVRPKKGRGADEFQPSTLDQMDTRREANISASQRFRQRWADRQTTRTALQLTEQWKTGQCSDRAGEPQHICAIIGRGFLDFTPLSQYDGFVARLTREKAVETIQTSARCEANLWPFTLTIKLATLQALSVP</sequence>
<dbReference type="InterPro" id="IPR052895">
    <property type="entry name" value="HetReg/Transcr_Mod"/>
</dbReference>
<keyword evidence="3" id="KW-1185">Reference proteome</keyword>
<name>A0AA39WAS0_9PEZI</name>
<feature type="domain" description="Heterokaryon incompatibility" evidence="1">
    <location>
        <begin position="50"/>
        <end position="185"/>
    </location>
</feature>
<dbReference type="InterPro" id="IPR010730">
    <property type="entry name" value="HET"/>
</dbReference>
<evidence type="ECO:0000313" key="2">
    <source>
        <dbReference type="EMBL" id="KAK0610783.1"/>
    </source>
</evidence>
<comment type="caution">
    <text evidence="2">The sequence shown here is derived from an EMBL/GenBank/DDBJ whole genome shotgun (WGS) entry which is preliminary data.</text>
</comment>
<dbReference type="Proteomes" id="UP001175000">
    <property type="component" value="Unassembled WGS sequence"/>
</dbReference>
<dbReference type="PANTHER" id="PTHR24148:SF73">
    <property type="entry name" value="HET DOMAIN PROTEIN (AFU_ORTHOLOGUE AFUA_8G01020)"/>
    <property type="match status" value="1"/>
</dbReference>
<gene>
    <name evidence="2" type="ORF">B0T14DRAFT_529094</name>
</gene>
<organism evidence="2 3">
    <name type="scientific">Immersiella caudata</name>
    <dbReference type="NCBI Taxonomy" id="314043"/>
    <lineage>
        <taxon>Eukaryota</taxon>
        <taxon>Fungi</taxon>
        <taxon>Dikarya</taxon>
        <taxon>Ascomycota</taxon>
        <taxon>Pezizomycotina</taxon>
        <taxon>Sordariomycetes</taxon>
        <taxon>Sordariomycetidae</taxon>
        <taxon>Sordariales</taxon>
        <taxon>Lasiosphaeriaceae</taxon>
        <taxon>Immersiella</taxon>
    </lineage>
</organism>
<dbReference type="Pfam" id="PF06985">
    <property type="entry name" value="HET"/>
    <property type="match status" value="1"/>
</dbReference>
<dbReference type="EMBL" id="JAULSU010000007">
    <property type="protein sequence ID" value="KAK0610783.1"/>
    <property type="molecule type" value="Genomic_DNA"/>
</dbReference>
<dbReference type="AlphaFoldDB" id="A0AA39WAS0"/>